<keyword evidence="3" id="KW-1133">Transmembrane helix</keyword>
<dbReference type="PANTHER" id="PTHR12264">
    <property type="entry name" value="TRANSCRIPTION INITIATION FACTOR TFIID SUBUNIT 12"/>
    <property type="match status" value="1"/>
</dbReference>
<accession>A0A396GDC2</accession>
<dbReference type="EMBL" id="PSQE01000008">
    <property type="protein sequence ID" value="RHN39439.1"/>
    <property type="molecule type" value="Genomic_DNA"/>
</dbReference>
<dbReference type="InterPro" id="IPR037794">
    <property type="entry name" value="TAF12"/>
</dbReference>
<evidence type="ECO:0008006" key="6">
    <source>
        <dbReference type="Google" id="ProtNLM"/>
    </source>
</evidence>
<sequence length="658" mass="70246">MATPPSTMAQNMISSQQSTIDTQTQNPISSNPTIPSPSPIPQQLPAIINLNPSPNPNVPSFQIQPLQQQVAVQQAGLYGGLMNFGGSAAVPDQQQQLSGSVGVGVGGNASNLSGAGATQFNLLTSPGQKVGLVQTSQLSSANSAGQSLQGMQQAIGTLGSSNLASQLMTTNRSLYGQKQQLAQQASLNNQQAQQQQLAGGVGVCIGSGAFNFGGSAVVTAQQQQLAGGVGLGIGGNTSSLSQSALAGPSGPFPKLSGASATQSNQLTSPGLQVGLVQSSQFSSGNSAGQSLQGTQQAIGTMGSSNLASQLMTTNGALYAQQLQLSQQAPFNNQQLVGLPQSGQPAMIQNQLLKQIPAVSGSASLLPLQQPQSQQQLASSAQLQQSSLTLNQQQLPQLMQQPKPMGQPQLQQQLQHQQLLQQQLQLQQQYQRLQQQLASSAQLQQNSLTLNQQQLPLLMQQPKSMGQPLLQQQQQQLLQQQLQLQQQYQRLQQQLASSAQLQQNSSTLNQLPQLMQQQKSMGQPLLQQQLQQQQLLLQQQQLVLQQQQQQQQQQRTQLLQQQMQALRIPGPAGHKSLSLTGSQPEATAFGMTTPGGSLSQGTRTNAMFGQTEIMSVVNELKETRKEVKAIIKILLRFFKVISIVMALFIFVTLFVVLIK</sequence>
<dbReference type="PANTHER" id="PTHR12264:SF26">
    <property type="entry name" value="TRANSCRIPTION INITIATION FACTOR TFIID SUBUNIT 12B"/>
    <property type="match status" value="1"/>
</dbReference>
<gene>
    <name evidence="4" type="ORF">MtrunA17_Chr8g0343811</name>
</gene>
<dbReference type="GO" id="GO:0000124">
    <property type="term" value="C:SAGA complex"/>
    <property type="evidence" value="ECO:0007669"/>
    <property type="project" value="InterPro"/>
</dbReference>
<evidence type="ECO:0000256" key="2">
    <source>
        <dbReference type="SAM" id="MobiDB-lite"/>
    </source>
</evidence>
<organism evidence="4 5">
    <name type="scientific">Medicago truncatula</name>
    <name type="common">Barrel medic</name>
    <name type="synonym">Medicago tribuloides</name>
    <dbReference type="NCBI Taxonomy" id="3880"/>
    <lineage>
        <taxon>Eukaryota</taxon>
        <taxon>Viridiplantae</taxon>
        <taxon>Streptophyta</taxon>
        <taxon>Embryophyta</taxon>
        <taxon>Tracheophyta</taxon>
        <taxon>Spermatophyta</taxon>
        <taxon>Magnoliopsida</taxon>
        <taxon>eudicotyledons</taxon>
        <taxon>Gunneridae</taxon>
        <taxon>Pentapetalae</taxon>
        <taxon>rosids</taxon>
        <taxon>fabids</taxon>
        <taxon>Fabales</taxon>
        <taxon>Fabaceae</taxon>
        <taxon>Papilionoideae</taxon>
        <taxon>50 kb inversion clade</taxon>
        <taxon>NPAAA clade</taxon>
        <taxon>Hologalegina</taxon>
        <taxon>IRL clade</taxon>
        <taxon>Trifolieae</taxon>
        <taxon>Medicago</taxon>
    </lineage>
</organism>
<feature type="coiled-coil region" evidence="1">
    <location>
        <begin position="529"/>
        <end position="563"/>
    </location>
</feature>
<dbReference type="Gramene" id="rna45461">
    <property type="protein sequence ID" value="RHN39439.1"/>
    <property type="gene ID" value="gene45461"/>
</dbReference>
<feature type="compositionally biased region" description="Low complexity" evidence="2">
    <location>
        <begin position="13"/>
        <end position="33"/>
    </location>
</feature>
<feature type="coiled-coil region" evidence="1">
    <location>
        <begin position="415"/>
        <end position="442"/>
    </location>
</feature>
<dbReference type="Proteomes" id="UP000265566">
    <property type="component" value="Chromosome 8"/>
</dbReference>
<name>A0A396GDC2_MEDTR</name>
<keyword evidence="1" id="KW-0175">Coiled coil</keyword>
<feature type="region of interest" description="Disordered" evidence="2">
    <location>
        <begin position="1"/>
        <end position="44"/>
    </location>
</feature>
<keyword evidence="3" id="KW-0472">Membrane</keyword>
<feature type="region of interest" description="Disordered" evidence="2">
    <location>
        <begin position="242"/>
        <end position="264"/>
    </location>
</feature>
<dbReference type="GO" id="GO:0005669">
    <property type="term" value="C:transcription factor TFIID complex"/>
    <property type="evidence" value="ECO:0007669"/>
    <property type="project" value="InterPro"/>
</dbReference>
<evidence type="ECO:0000256" key="1">
    <source>
        <dbReference type="SAM" id="Coils"/>
    </source>
</evidence>
<keyword evidence="3" id="KW-0812">Transmembrane</keyword>
<feature type="coiled-coil region" evidence="1">
    <location>
        <begin position="469"/>
        <end position="500"/>
    </location>
</feature>
<comment type="caution">
    <text evidence="4">The sequence shown here is derived from an EMBL/GenBank/DDBJ whole genome shotgun (WGS) entry which is preliminary data.</text>
</comment>
<reference evidence="5" key="1">
    <citation type="journal article" date="2018" name="Nat. Plants">
        <title>Whole-genome landscape of Medicago truncatula symbiotic genes.</title>
        <authorList>
            <person name="Pecrix Y."/>
            <person name="Staton S.E."/>
            <person name="Sallet E."/>
            <person name="Lelandais-Briere C."/>
            <person name="Moreau S."/>
            <person name="Carrere S."/>
            <person name="Blein T."/>
            <person name="Jardinaud M.F."/>
            <person name="Latrasse D."/>
            <person name="Zouine M."/>
            <person name="Zahm M."/>
            <person name="Kreplak J."/>
            <person name="Mayjonade B."/>
            <person name="Satge C."/>
            <person name="Perez M."/>
            <person name="Cauet S."/>
            <person name="Marande W."/>
            <person name="Chantry-Darmon C."/>
            <person name="Lopez-Roques C."/>
            <person name="Bouchez O."/>
            <person name="Berard A."/>
            <person name="Debelle F."/>
            <person name="Munos S."/>
            <person name="Bendahmane A."/>
            <person name="Berges H."/>
            <person name="Niebel A."/>
            <person name="Buitink J."/>
            <person name="Frugier F."/>
            <person name="Benhamed M."/>
            <person name="Crespi M."/>
            <person name="Gouzy J."/>
            <person name="Gamas P."/>
        </authorList>
    </citation>
    <scope>NUCLEOTIDE SEQUENCE [LARGE SCALE GENOMIC DNA]</scope>
    <source>
        <strain evidence="5">cv. Jemalong A17</strain>
    </source>
</reference>
<dbReference type="AlphaFoldDB" id="A0A396GDC2"/>
<evidence type="ECO:0000313" key="4">
    <source>
        <dbReference type="EMBL" id="RHN39439.1"/>
    </source>
</evidence>
<evidence type="ECO:0000256" key="3">
    <source>
        <dbReference type="SAM" id="Phobius"/>
    </source>
</evidence>
<evidence type="ECO:0000313" key="5">
    <source>
        <dbReference type="Proteomes" id="UP000265566"/>
    </source>
</evidence>
<feature type="compositionally biased region" description="Polar residues" evidence="2">
    <location>
        <begin position="1"/>
        <end position="12"/>
    </location>
</feature>
<proteinExistence type="predicted"/>
<feature type="transmembrane region" description="Helical" evidence="3">
    <location>
        <begin position="632"/>
        <end position="657"/>
    </location>
</feature>
<protein>
    <recommendedName>
        <fullName evidence="6">Transmembrane protein</fullName>
    </recommendedName>
</protein>